<evidence type="ECO:0000256" key="1">
    <source>
        <dbReference type="SAM" id="MobiDB-lite"/>
    </source>
</evidence>
<evidence type="ECO:0000313" key="2">
    <source>
        <dbReference type="EMBL" id="CAD5236294.1"/>
    </source>
</evidence>
<reference evidence="2 3" key="1">
    <citation type="submission" date="2020-09" db="EMBL/GenBank/DDBJ databases">
        <authorList>
            <person name="Jameson E."/>
        </authorList>
    </citation>
    <scope>NUCLEOTIDE SEQUENCE [LARGE SCALE GENOMIC DNA]</scope>
</reference>
<proteinExistence type="predicted"/>
<evidence type="ECO:0000313" key="3">
    <source>
        <dbReference type="Proteomes" id="UP000596247"/>
    </source>
</evidence>
<protein>
    <submittedName>
        <fullName evidence="2">Uncharacterized protein</fullName>
    </submittedName>
</protein>
<sequence>MSRTKRGSKPAGYDYFGPRPYSQGAIGKETKVITHRIERRRSKRLVRKEVNEL</sequence>
<accession>A0A7R8MJS1</accession>
<organism evidence="2 3">
    <name type="scientific">Klebsiella phage vB_KvM-Eowyn</name>
    <dbReference type="NCBI Taxonomy" id="2762819"/>
    <lineage>
        <taxon>Viruses</taxon>
        <taxon>Duplodnaviria</taxon>
        <taxon>Heunggongvirae</taxon>
        <taxon>Uroviricota</taxon>
        <taxon>Caudoviricetes</taxon>
        <taxon>Chimalliviridae</taxon>
        <taxon>Eowynvirus</taxon>
        <taxon>Eowynvirus eowyn</taxon>
    </lineage>
</organism>
<gene>
    <name evidence="2" type="ORF">LLCLJKAH_00305</name>
</gene>
<dbReference type="EMBL" id="LR881104">
    <property type="protein sequence ID" value="CAD5236294.1"/>
    <property type="molecule type" value="Genomic_DNA"/>
</dbReference>
<keyword evidence="3" id="KW-1185">Reference proteome</keyword>
<feature type="region of interest" description="Disordered" evidence="1">
    <location>
        <begin position="1"/>
        <end position="28"/>
    </location>
</feature>
<dbReference type="Proteomes" id="UP000596247">
    <property type="component" value="Chromosome"/>
</dbReference>
<name>A0A7R8MJS1_9CAUD</name>